<evidence type="ECO:0000256" key="5">
    <source>
        <dbReference type="ARBA" id="ARBA00023002"/>
    </source>
</evidence>
<evidence type="ECO:0000313" key="10">
    <source>
        <dbReference type="EMBL" id="KAK7816321.1"/>
    </source>
</evidence>
<evidence type="ECO:0000256" key="2">
    <source>
        <dbReference type="ARBA" id="ARBA00007406"/>
    </source>
</evidence>
<dbReference type="GO" id="GO:0005829">
    <property type="term" value="C:cytosol"/>
    <property type="evidence" value="ECO:0007669"/>
    <property type="project" value="TreeGrafter"/>
</dbReference>
<keyword evidence="5" id="KW-0560">Oxidoreductase</keyword>
<dbReference type="GO" id="GO:0006096">
    <property type="term" value="P:glycolytic process"/>
    <property type="evidence" value="ECO:0007669"/>
    <property type="project" value="UniProtKB-KW"/>
</dbReference>
<evidence type="ECO:0000256" key="3">
    <source>
        <dbReference type="ARBA" id="ARBA00013119"/>
    </source>
</evidence>
<dbReference type="EC" id="1.2.1.12" evidence="3"/>
<evidence type="ECO:0000256" key="8">
    <source>
        <dbReference type="ARBA" id="ARBA00047698"/>
    </source>
</evidence>
<dbReference type="Pfam" id="PF00044">
    <property type="entry name" value="Gp_dh_N"/>
    <property type="match status" value="1"/>
</dbReference>
<feature type="domain" description="Glyceraldehyde 3-phosphate dehydrogenase NAD(P) binding" evidence="9">
    <location>
        <begin position="2"/>
        <end position="87"/>
    </location>
</feature>
<sequence>MVDVGVNRFSCIGYPVFRTSFDCGNKVNIVAINDPFIDLNYMVCMFQCDSTYDKFNIIVKAENGKFIINRETITLPEARSHKLQMGLF</sequence>
<comment type="similarity">
    <text evidence="2">Belongs to the glyceraldehyde-3-phosphate dehydrogenase family.</text>
</comment>
<dbReference type="AlphaFoldDB" id="A0AAW0IQE0"/>
<evidence type="ECO:0000256" key="4">
    <source>
        <dbReference type="ARBA" id="ARBA00022490"/>
    </source>
</evidence>
<evidence type="ECO:0000256" key="1">
    <source>
        <dbReference type="ARBA" id="ARBA00004869"/>
    </source>
</evidence>
<keyword evidence="6" id="KW-0520">NAD</keyword>
<accession>A0AAW0IQE0</accession>
<name>A0AAW0IQE0_MYOGA</name>
<dbReference type="GO" id="GO:0051287">
    <property type="term" value="F:NAD binding"/>
    <property type="evidence" value="ECO:0007669"/>
    <property type="project" value="InterPro"/>
</dbReference>
<evidence type="ECO:0000259" key="9">
    <source>
        <dbReference type="SMART" id="SM00846"/>
    </source>
</evidence>
<dbReference type="Gene3D" id="3.40.50.720">
    <property type="entry name" value="NAD(P)-binding Rossmann-like Domain"/>
    <property type="match status" value="1"/>
</dbReference>
<dbReference type="PANTHER" id="PTHR10836">
    <property type="entry name" value="GLYCERALDEHYDE 3-PHOSPHATE DEHYDROGENASE"/>
    <property type="match status" value="1"/>
</dbReference>
<dbReference type="InterPro" id="IPR020831">
    <property type="entry name" value="GlycerAld/Erythrose_P_DH"/>
</dbReference>
<comment type="catalytic activity">
    <reaction evidence="8">
        <text>D-glyceraldehyde 3-phosphate + phosphate + NAD(+) = (2R)-3-phospho-glyceroyl phosphate + NADH + H(+)</text>
        <dbReference type="Rhea" id="RHEA:10300"/>
        <dbReference type="ChEBI" id="CHEBI:15378"/>
        <dbReference type="ChEBI" id="CHEBI:43474"/>
        <dbReference type="ChEBI" id="CHEBI:57540"/>
        <dbReference type="ChEBI" id="CHEBI:57604"/>
        <dbReference type="ChEBI" id="CHEBI:57945"/>
        <dbReference type="ChEBI" id="CHEBI:59776"/>
        <dbReference type="EC" id="1.2.1.12"/>
    </reaction>
</comment>
<dbReference type="SUPFAM" id="SSF51735">
    <property type="entry name" value="NAD(P)-binding Rossmann-fold domains"/>
    <property type="match status" value="1"/>
</dbReference>
<reference evidence="10 11" key="1">
    <citation type="journal article" date="2023" name="bioRxiv">
        <title>Conserved and derived expression patterns and positive selection on dental genes reveal complex evolutionary context of ever-growing rodent molars.</title>
        <authorList>
            <person name="Calamari Z.T."/>
            <person name="Song A."/>
            <person name="Cohen E."/>
            <person name="Akter M."/>
            <person name="Roy R.D."/>
            <person name="Hallikas O."/>
            <person name="Christensen M.M."/>
            <person name="Li P."/>
            <person name="Marangoni P."/>
            <person name="Jernvall J."/>
            <person name="Klein O.D."/>
        </authorList>
    </citation>
    <scope>NUCLEOTIDE SEQUENCE [LARGE SCALE GENOMIC DNA]</scope>
    <source>
        <strain evidence="10">V071</strain>
    </source>
</reference>
<keyword evidence="4" id="KW-0963">Cytoplasm</keyword>
<dbReference type="PANTHER" id="PTHR10836:SF111">
    <property type="entry name" value="GLYCERALDEHYDE-3-PHOSPHATE DEHYDROGENASE"/>
    <property type="match status" value="1"/>
</dbReference>
<dbReference type="SMART" id="SM00846">
    <property type="entry name" value="Gp_dh_N"/>
    <property type="match status" value="1"/>
</dbReference>
<comment type="pathway">
    <text evidence="1">Carbohydrate degradation; glycolysis; pyruvate from D-glyceraldehyde 3-phosphate: step 1/5.</text>
</comment>
<dbReference type="InterPro" id="IPR020828">
    <property type="entry name" value="GlycerAld_3-P_DH_NAD(P)-bd"/>
</dbReference>
<dbReference type="InterPro" id="IPR036291">
    <property type="entry name" value="NAD(P)-bd_dom_sf"/>
</dbReference>
<dbReference type="Proteomes" id="UP001488838">
    <property type="component" value="Unassembled WGS sequence"/>
</dbReference>
<gene>
    <name evidence="10" type="ORF">U0070_020836</name>
</gene>
<dbReference type="GO" id="GO:0004365">
    <property type="term" value="F:glyceraldehyde-3-phosphate dehydrogenase (NAD+) (phosphorylating) activity"/>
    <property type="evidence" value="ECO:0007669"/>
    <property type="project" value="UniProtKB-EC"/>
</dbReference>
<organism evidence="10 11">
    <name type="scientific">Myodes glareolus</name>
    <name type="common">Bank vole</name>
    <name type="synonym">Clethrionomys glareolus</name>
    <dbReference type="NCBI Taxonomy" id="447135"/>
    <lineage>
        <taxon>Eukaryota</taxon>
        <taxon>Metazoa</taxon>
        <taxon>Chordata</taxon>
        <taxon>Craniata</taxon>
        <taxon>Vertebrata</taxon>
        <taxon>Euteleostomi</taxon>
        <taxon>Mammalia</taxon>
        <taxon>Eutheria</taxon>
        <taxon>Euarchontoglires</taxon>
        <taxon>Glires</taxon>
        <taxon>Rodentia</taxon>
        <taxon>Myomorpha</taxon>
        <taxon>Muroidea</taxon>
        <taxon>Cricetidae</taxon>
        <taxon>Arvicolinae</taxon>
        <taxon>Myodes</taxon>
    </lineage>
</organism>
<evidence type="ECO:0000256" key="7">
    <source>
        <dbReference type="ARBA" id="ARBA00023152"/>
    </source>
</evidence>
<evidence type="ECO:0000313" key="11">
    <source>
        <dbReference type="Proteomes" id="UP001488838"/>
    </source>
</evidence>
<protein>
    <recommendedName>
        <fullName evidence="3">glyceraldehyde-3-phosphate dehydrogenase (phosphorylating)</fullName>
        <ecNumber evidence="3">1.2.1.12</ecNumber>
    </recommendedName>
</protein>
<dbReference type="EMBL" id="JBBHLL010000103">
    <property type="protein sequence ID" value="KAK7816321.1"/>
    <property type="molecule type" value="Genomic_DNA"/>
</dbReference>
<evidence type="ECO:0000256" key="6">
    <source>
        <dbReference type="ARBA" id="ARBA00023027"/>
    </source>
</evidence>
<keyword evidence="11" id="KW-1185">Reference proteome</keyword>
<keyword evidence="7" id="KW-0324">Glycolysis</keyword>
<comment type="caution">
    <text evidence="10">The sequence shown here is derived from an EMBL/GenBank/DDBJ whole genome shotgun (WGS) entry which is preliminary data.</text>
</comment>
<proteinExistence type="inferred from homology"/>